<evidence type="ECO:0000313" key="9">
    <source>
        <dbReference type="Proteomes" id="UP000682111"/>
    </source>
</evidence>
<dbReference type="Gene3D" id="1.10.10.10">
    <property type="entry name" value="Winged helix-like DNA-binding domain superfamily/Winged helix DNA-binding domain"/>
    <property type="match status" value="1"/>
</dbReference>
<dbReference type="CDD" id="cd07377">
    <property type="entry name" value="WHTH_GntR"/>
    <property type="match status" value="1"/>
</dbReference>
<dbReference type="GO" id="GO:0008483">
    <property type="term" value="F:transaminase activity"/>
    <property type="evidence" value="ECO:0007669"/>
    <property type="project" value="UniProtKB-KW"/>
</dbReference>
<evidence type="ECO:0000256" key="5">
    <source>
        <dbReference type="ARBA" id="ARBA00023125"/>
    </source>
</evidence>
<reference evidence="8" key="1">
    <citation type="submission" date="2021-03" db="EMBL/GenBank/DDBJ databases">
        <title>Antimicrobial resistance genes in bacteria isolated from Japanese honey, and their potential for conferring macrolide and lincosamide resistance in the American foulbrood pathogen Paenibacillus larvae.</title>
        <authorList>
            <person name="Okamoto M."/>
            <person name="Kumagai M."/>
            <person name="Kanamori H."/>
            <person name="Takamatsu D."/>
        </authorList>
    </citation>
    <scope>NUCLEOTIDE SEQUENCE</scope>
    <source>
        <strain evidence="8">J27TS8</strain>
    </source>
</reference>
<proteinExistence type="predicted"/>
<comment type="cofactor">
    <cofactor evidence="1">
        <name>pyridoxal 5'-phosphate</name>
        <dbReference type="ChEBI" id="CHEBI:597326"/>
    </cofactor>
</comment>
<evidence type="ECO:0000256" key="4">
    <source>
        <dbReference type="ARBA" id="ARBA00023015"/>
    </source>
</evidence>
<organism evidence="8 9">
    <name type="scientific">Robertmurraya siralis</name>
    <dbReference type="NCBI Taxonomy" id="77777"/>
    <lineage>
        <taxon>Bacteria</taxon>
        <taxon>Bacillati</taxon>
        <taxon>Bacillota</taxon>
        <taxon>Bacilli</taxon>
        <taxon>Bacillales</taxon>
        <taxon>Bacillaceae</taxon>
        <taxon>Robertmurraya</taxon>
    </lineage>
</organism>
<protein>
    <recommendedName>
        <fullName evidence="7">HTH gntR-type domain-containing protein</fullName>
    </recommendedName>
</protein>
<name>A0A920BSW9_9BACI</name>
<dbReference type="GO" id="GO:0003677">
    <property type="term" value="F:DNA binding"/>
    <property type="evidence" value="ECO:0007669"/>
    <property type="project" value="UniProtKB-KW"/>
</dbReference>
<dbReference type="InterPro" id="IPR000524">
    <property type="entry name" value="Tscrpt_reg_HTH_GntR"/>
</dbReference>
<keyword evidence="2" id="KW-0032">Aminotransferase</keyword>
<evidence type="ECO:0000256" key="2">
    <source>
        <dbReference type="ARBA" id="ARBA00022576"/>
    </source>
</evidence>
<dbReference type="GO" id="GO:0003700">
    <property type="term" value="F:DNA-binding transcription factor activity"/>
    <property type="evidence" value="ECO:0007669"/>
    <property type="project" value="InterPro"/>
</dbReference>
<dbReference type="InterPro" id="IPR051446">
    <property type="entry name" value="HTH_trans_reg/aminotransferase"/>
</dbReference>
<evidence type="ECO:0000259" key="7">
    <source>
        <dbReference type="PROSITE" id="PS50949"/>
    </source>
</evidence>
<dbReference type="PRINTS" id="PR00035">
    <property type="entry name" value="HTHGNTR"/>
</dbReference>
<keyword evidence="4" id="KW-0805">Transcription regulation</keyword>
<keyword evidence="6" id="KW-0804">Transcription</keyword>
<feature type="domain" description="HTH gntR-type" evidence="7">
    <location>
        <begin position="11"/>
        <end position="69"/>
    </location>
</feature>
<dbReference type="InterPro" id="IPR036390">
    <property type="entry name" value="WH_DNA-bd_sf"/>
</dbReference>
<dbReference type="SMART" id="SM00345">
    <property type="entry name" value="HTH_GNTR"/>
    <property type="match status" value="1"/>
</dbReference>
<keyword evidence="2" id="KW-0808">Transferase</keyword>
<dbReference type="PROSITE" id="PS50949">
    <property type="entry name" value="HTH_GNTR"/>
    <property type="match status" value="1"/>
</dbReference>
<accession>A0A920BSW9</accession>
<gene>
    <name evidence="8" type="ORF">J27TS8_11820</name>
</gene>
<dbReference type="SUPFAM" id="SSF46785">
    <property type="entry name" value="Winged helix' DNA-binding domain"/>
    <property type="match status" value="1"/>
</dbReference>
<dbReference type="InterPro" id="IPR036388">
    <property type="entry name" value="WH-like_DNA-bd_sf"/>
</dbReference>
<dbReference type="EMBL" id="BORC01000002">
    <property type="protein sequence ID" value="GIN61189.1"/>
    <property type="molecule type" value="Genomic_DNA"/>
</dbReference>
<keyword evidence="9" id="KW-1185">Reference proteome</keyword>
<evidence type="ECO:0000313" key="8">
    <source>
        <dbReference type="EMBL" id="GIN61189.1"/>
    </source>
</evidence>
<keyword evidence="3" id="KW-0663">Pyridoxal phosphate</keyword>
<evidence type="ECO:0000256" key="3">
    <source>
        <dbReference type="ARBA" id="ARBA00022898"/>
    </source>
</evidence>
<dbReference type="PANTHER" id="PTHR46577">
    <property type="entry name" value="HTH-TYPE TRANSCRIPTIONAL REGULATORY PROTEIN GABR"/>
    <property type="match status" value="1"/>
</dbReference>
<keyword evidence="5" id="KW-0238">DNA-binding</keyword>
<comment type="caution">
    <text evidence="8">The sequence shown here is derived from an EMBL/GenBank/DDBJ whole genome shotgun (WGS) entry which is preliminary data.</text>
</comment>
<evidence type="ECO:0000256" key="6">
    <source>
        <dbReference type="ARBA" id="ARBA00023163"/>
    </source>
</evidence>
<dbReference type="PANTHER" id="PTHR46577:SF1">
    <property type="entry name" value="HTH-TYPE TRANSCRIPTIONAL REGULATORY PROTEIN GABR"/>
    <property type="match status" value="1"/>
</dbReference>
<dbReference type="AlphaFoldDB" id="A0A920BSW9"/>
<dbReference type="Pfam" id="PF00392">
    <property type="entry name" value="GntR"/>
    <property type="match status" value="1"/>
</dbReference>
<evidence type="ECO:0000256" key="1">
    <source>
        <dbReference type="ARBA" id="ARBA00001933"/>
    </source>
</evidence>
<sequence length="69" mass="7798">MAWEPNRASKKPLYKQITEYVENNIANGAFPPEKQLPSERALAKELKVNRSTVVAAYDELQAVGLIQRI</sequence>
<dbReference type="Proteomes" id="UP000682111">
    <property type="component" value="Unassembled WGS sequence"/>
</dbReference>